<gene>
    <name evidence="1" type="ORF">BDR25DRAFT_97889</name>
</gene>
<dbReference type="EMBL" id="MU003538">
    <property type="protein sequence ID" value="KAF2464269.1"/>
    <property type="molecule type" value="Genomic_DNA"/>
</dbReference>
<organism evidence="1 2">
    <name type="scientific">Lindgomyces ingoldianus</name>
    <dbReference type="NCBI Taxonomy" id="673940"/>
    <lineage>
        <taxon>Eukaryota</taxon>
        <taxon>Fungi</taxon>
        <taxon>Dikarya</taxon>
        <taxon>Ascomycota</taxon>
        <taxon>Pezizomycotina</taxon>
        <taxon>Dothideomycetes</taxon>
        <taxon>Pleosporomycetidae</taxon>
        <taxon>Pleosporales</taxon>
        <taxon>Lindgomycetaceae</taxon>
        <taxon>Lindgomyces</taxon>
    </lineage>
</organism>
<proteinExistence type="predicted"/>
<dbReference type="Proteomes" id="UP000799755">
    <property type="component" value="Unassembled WGS sequence"/>
</dbReference>
<evidence type="ECO:0000313" key="2">
    <source>
        <dbReference type="Proteomes" id="UP000799755"/>
    </source>
</evidence>
<sequence length="75" mass="8213">MLMNILLTRHTQHIQHSAKSGAHPRPFKPYVAPLRTPPPFSASSSSHLILASKGKQTNRRKGKGSEAKQSKVAES</sequence>
<evidence type="ECO:0000313" key="1">
    <source>
        <dbReference type="EMBL" id="KAF2464269.1"/>
    </source>
</evidence>
<reference evidence="1" key="1">
    <citation type="journal article" date="2020" name="Stud. Mycol.">
        <title>101 Dothideomycetes genomes: a test case for predicting lifestyles and emergence of pathogens.</title>
        <authorList>
            <person name="Haridas S."/>
            <person name="Albert R."/>
            <person name="Binder M."/>
            <person name="Bloem J."/>
            <person name="Labutti K."/>
            <person name="Salamov A."/>
            <person name="Andreopoulos B."/>
            <person name="Baker S."/>
            <person name="Barry K."/>
            <person name="Bills G."/>
            <person name="Bluhm B."/>
            <person name="Cannon C."/>
            <person name="Castanera R."/>
            <person name="Culley D."/>
            <person name="Daum C."/>
            <person name="Ezra D."/>
            <person name="Gonzalez J."/>
            <person name="Henrissat B."/>
            <person name="Kuo A."/>
            <person name="Liang C."/>
            <person name="Lipzen A."/>
            <person name="Lutzoni F."/>
            <person name="Magnuson J."/>
            <person name="Mondo S."/>
            <person name="Nolan M."/>
            <person name="Ohm R."/>
            <person name="Pangilinan J."/>
            <person name="Park H.-J."/>
            <person name="Ramirez L."/>
            <person name="Alfaro M."/>
            <person name="Sun H."/>
            <person name="Tritt A."/>
            <person name="Yoshinaga Y."/>
            <person name="Zwiers L.-H."/>
            <person name="Turgeon B."/>
            <person name="Goodwin S."/>
            <person name="Spatafora J."/>
            <person name="Crous P."/>
            <person name="Grigoriev I."/>
        </authorList>
    </citation>
    <scope>NUCLEOTIDE SEQUENCE</scope>
    <source>
        <strain evidence="1">ATCC 200398</strain>
    </source>
</reference>
<keyword evidence="2" id="KW-1185">Reference proteome</keyword>
<accession>A0ACB6QBC3</accession>
<comment type="caution">
    <text evidence="1">The sequence shown here is derived from an EMBL/GenBank/DDBJ whole genome shotgun (WGS) entry which is preliminary data.</text>
</comment>
<name>A0ACB6QBC3_9PLEO</name>
<protein>
    <submittedName>
        <fullName evidence="1">Uncharacterized protein</fullName>
    </submittedName>
</protein>